<gene>
    <name evidence="2" type="ORF">QBE51_06330</name>
</gene>
<dbReference type="Proteomes" id="UP001486565">
    <property type="component" value="Chromosome"/>
</dbReference>
<dbReference type="Pfam" id="PF14065">
    <property type="entry name" value="Pvc16_N"/>
    <property type="match status" value="1"/>
</dbReference>
<reference evidence="2 3" key="1">
    <citation type="submission" date="2023-03" db="EMBL/GenBank/DDBJ databases">
        <title>Novel Species.</title>
        <authorList>
            <person name="Ma S."/>
        </authorList>
    </citation>
    <scope>NUCLEOTIDE SEQUENCE [LARGE SCALE GENOMIC DNA]</scope>
    <source>
        <strain evidence="2 3">LIND6LT2</strain>
    </source>
</reference>
<dbReference type="RefSeq" id="WP_341878094.1">
    <property type="nucleotide sequence ID" value="NZ_CP121687.1"/>
</dbReference>
<keyword evidence="3" id="KW-1185">Reference proteome</keyword>
<proteinExistence type="predicted"/>
<sequence length="189" mass="21668">MAGYTVIADISNKIVNLLRENMTPEPIEKAEKIGIYPPYEKGDFSLGIHLYNIEENGEYRPVNMMNIGTNRQKYPPLSLTLYYMITAYSKAEVQSRALDEQKMIGRVMQVLYDNPIIDLGGTNISPEGTNEPVRISLNPLEYEMKLKTWNAPDKAYHLSAFYRVSPIFIESNRMKTIKRVSDLDIKIRG</sequence>
<dbReference type="InterPro" id="IPR025351">
    <property type="entry name" value="Pvc16_N"/>
</dbReference>
<evidence type="ECO:0000259" key="1">
    <source>
        <dbReference type="Pfam" id="PF14065"/>
    </source>
</evidence>
<name>A0ABZ2Y726_9FIRM</name>
<protein>
    <submittedName>
        <fullName evidence="2">DUF4255 domain-containing protein</fullName>
    </submittedName>
</protein>
<evidence type="ECO:0000313" key="2">
    <source>
        <dbReference type="EMBL" id="WZL71129.1"/>
    </source>
</evidence>
<accession>A0ABZ2Y726</accession>
<feature type="domain" description="Pvc16 N-terminal" evidence="1">
    <location>
        <begin position="10"/>
        <end position="178"/>
    </location>
</feature>
<dbReference type="EMBL" id="CP121687">
    <property type="protein sequence ID" value="WZL71129.1"/>
    <property type="molecule type" value="Genomic_DNA"/>
</dbReference>
<organism evidence="2 3">
    <name type="scientific">Defluviitalea saccharophila</name>
    <dbReference type="NCBI Taxonomy" id="879970"/>
    <lineage>
        <taxon>Bacteria</taxon>
        <taxon>Bacillati</taxon>
        <taxon>Bacillota</taxon>
        <taxon>Clostridia</taxon>
        <taxon>Lachnospirales</taxon>
        <taxon>Defluviitaleaceae</taxon>
        <taxon>Defluviitalea</taxon>
    </lineage>
</organism>
<evidence type="ECO:0000313" key="3">
    <source>
        <dbReference type="Proteomes" id="UP001486565"/>
    </source>
</evidence>